<proteinExistence type="predicted"/>
<keyword evidence="1" id="KW-0812">Transmembrane</keyword>
<keyword evidence="3" id="KW-1185">Reference proteome</keyword>
<dbReference type="Proteomes" id="UP000326671">
    <property type="component" value="Unassembled WGS sequence"/>
</dbReference>
<gene>
    <name evidence="2" type="ORF">F4V44_05425</name>
</gene>
<name>A0A5J5I035_9BACI</name>
<comment type="caution">
    <text evidence="2">The sequence shown here is derived from an EMBL/GenBank/DDBJ whole genome shotgun (WGS) entry which is preliminary data.</text>
</comment>
<reference evidence="2 3" key="1">
    <citation type="submission" date="2019-09" db="EMBL/GenBank/DDBJ databases">
        <title>Whole genome sequences of isolates from the Mars Exploration Rovers.</title>
        <authorList>
            <person name="Seuylemezian A."/>
            <person name="Vaishampayan P."/>
        </authorList>
    </citation>
    <scope>NUCLEOTIDE SEQUENCE [LARGE SCALE GENOMIC DNA]</scope>
    <source>
        <strain evidence="2 3">MER_TA_151</strain>
    </source>
</reference>
<dbReference type="EMBL" id="VYKL01000012">
    <property type="protein sequence ID" value="KAA9027773.1"/>
    <property type="molecule type" value="Genomic_DNA"/>
</dbReference>
<keyword evidence="1" id="KW-0472">Membrane</keyword>
<accession>A0A5J5I035</accession>
<keyword evidence="1" id="KW-1133">Transmembrane helix</keyword>
<evidence type="ECO:0000313" key="2">
    <source>
        <dbReference type="EMBL" id="KAA9027773.1"/>
    </source>
</evidence>
<organism evidence="2 3">
    <name type="scientific">Niallia endozanthoxylica</name>
    <dbReference type="NCBI Taxonomy" id="2036016"/>
    <lineage>
        <taxon>Bacteria</taxon>
        <taxon>Bacillati</taxon>
        <taxon>Bacillota</taxon>
        <taxon>Bacilli</taxon>
        <taxon>Bacillales</taxon>
        <taxon>Bacillaceae</taxon>
        <taxon>Niallia</taxon>
    </lineage>
</organism>
<dbReference type="RefSeq" id="WP_150438984.1">
    <property type="nucleotide sequence ID" value="NZ_VYKL01000012.1"/>
</dbReference>
<dbReference type="Pfam" id="PF11755">
    <property type="entry name" value="DUF3311"/>
    <property type="match status" value="1"/>
</dbReference>
<evidence type="ECO:0000256" key="1">
    <source>
        <dbReference type="SAM" id="Phobius"/>
    </source>
</evidence>
<evidence type="ECO:0000313" key="3">
    <source>
        <dbReference type="Proteomes" id="UP000326671"/>
    </source>
</evidence>
<feature type="transmembrane region" description="Helical" evidence="1">
    <location>
        <begin position="32"/>
        <end position="56"/>
    </location>
</feature>
<sequence length="65" mass="7383">MKKLLLVLLSVIPAIGSLTVMNRVEPYILGMPLVVFWSAIWLVITSVCLYISCIICEKQEEEESR</sequence>
<dbReference type="OrthoDB" id="3628949at2"/>
<dbReference type="InterPro" id="IPR021741">
    <property type="entry name" value="DUF3311"/>
</dbReference>
<dbReference type="AlphaFoldDB" id="A0A5J5I035"/>
<protein>
    <submittedName>
        <fullName evidence="2">DUF3311 domain-containing protein</fullName>
    </submittedName>
</protein>